<reference evidence="2 3" key="1">
    <citation type="submission" date="2024-02" db="EMBL/GenBank/DDBJ databases">
        <title>A draft genome for the cacao thread blight pathogen Marasmius crinis-equi.</title>
        <authorList>
            <person name="Cohen S.P."/>
            <person name="Baruah I.K."/>
            <person name="Amoako-Attah I."/>
            <person name="Bukari Y."/>
            <person name="Meinhardt L.W."/>
            <person name="Bailey B.A."/>
        </authorList>
    </citation>
    <scope>NUCLEOTIDE SEQUENCE [LARGE SCALE GENOMIC DNA]</scope>
    <source>
        <strain evidence="2 3">GH-76</strain>
    </source>
</reference>
<comment type="caution">
    <text evidence="2">The sequence shown here is derived from an EMBL/GenBank/DDBJ whole genome shotgun (WGS) entry which is preliminary data.</text>
</comment>
<feature type="compositionally biased region" description="Low complexity" evidence="1">
    <location>
        <begin position="70"/>
        <end position="82"/>
    </location>
</feature>
<keyword evidence="3" id="KW-1185">Reference proteome</keyword>
<dbReference type="Proteomes" id="UP001465976">
    <property type="component" value="Unassembled WGS sequence"/>
</dbReference>
<gene>
    <name evidence="2" type="ORF">V5O48_016744</name>
</gene>
<dbReference type="EMBL" id="JBAHYK010002339">
    <property type="protein sequence ID" value="KAL0565281.1"/>
    <property type="molecule type" value="Genomic_DNA"/>
</dbReference>
<evidence type="ECO:0000313" key="3">
    <source>
        <dbReference type="Proteomes" id="UP001465976"/>
    </source>
</evidence>
<organism evidence="2 3">
    <name type="scientific">Marasmius crinis-equi</name>
    <dbReference type="NCBI Taxonomy" id="585013"/>
    <lineage>
        <taxon>Eukaryota</taxon>
        <taxon>Fungi</taxon>
        <taxon>Dikarya</taxon>
        <taxon>Basidiomycota</taxon>
        <taxon>Agaricomycotina</taxon>
        <taxon>Agaricomycetes</taxon>
        <taxon>Agaricomycetidae</taxon>
        <taxon>Agaricales</taxon>
        <taxon>Marasmiineae</taxon>
        <taxon>Marasmiaceae</taxon>
        <taxon>Marasmius</taxon>
    </lineage>
</organism>
<sequence>MVGEVKNPGDSRFNGLILSTHPKDTVAFGDHNQEEYWKAGVAFGNWLGYIRFCKGSGPATTTDVTPSEVPGTTPNSTPSSTLQPPPVSNSPLLESLEPTGKGAKLRPRPQQKSWQKEGTEGKKANS</sequence>
<accession>A0ABR3EQY3</accession>
<protein>
    <submittedName>
        <fullName evidence="2">Uncharacterized protein</fullName>
    </submittedName>
</protein>
<evidence type="ECO:0000256" key="1">
    <source>
        <dbReference type="SAM" id="MobiDB-lite"/>
    </source>
</evidence>
<proteinExistence type="predicted"/>
<evidence type="ECO:0000313" key="2">
    <source>
        <dbReference type="EMBL" id="KAL0565281.1"/>
    </source>
</evidence>
<name>A0ABR3EQY3_9AGAR</name>
<feature type="compositionally biased region" description="Basic and acidic residues" evidence="1">
    <location>
        <begin position="114"/>
        <end position="126"/>
    </location>
</feature>
<feature type="region of interest" description="Disordered" evidence="1">
    <location>
        <begin position="57"/>
        <end position="126"/>
    </location>
</feature>